<dbReference type="Proteomes" id="UP000075502">
    <property type="component" value="Unassembled WGS sequence"/>
</dbReference>
<proteinExistence type="predicted"/>
<organism evidence="2 3">
    <name type="scientific">Sorangium cellulosum</name>
    <name type="common">Polyangium cellulosum</name>
    <dbReference type="NCBI Taxonomy" id="56"/>
    <lineage>
        <taxon>Bacteria</taxon>
        <taxon>Pseudomonadati</taxon>
        <taxon>Myxococcota</taxon>
        <taxon>Polyangia</taxon>
        <taxon>Polyangiales</taxon>
        <taxon>Polyangiaceae</taxon>
        <taxon>Sorangium</taxon>
    </lineage>
</organism>
<feature type="non-terminal residue" evidence="2">
    <location>
        <position position="179"/>
    </location>
</feature>
<accession>A0A150T7A1</accession>
<gene>
    <name evidence="2" type="ORF">BE21_07120</name>
</gene>
<feature type="region of interest" description="Disordered" evidence="1">
    <location>
        <begin position="101"/>
        <end position="179"/>
    </location>
</feature>
<evidence type="ECO:0000313" key="3">
    <source>
        <dbReference type="Proteomes" id="UP000075502"/>
    </source>
</evidence>
<feature type="compositionally biased region" description="Low complexity" evidence="1">
    <location>
        <begin position="101"/>
        <end position="110"/>
    </location>
</feature>
<dbReference type="AlphaFoldDB" id="A0A150T7A1"/>
<evidence type="ECO:0000313" key="2">
    <source>
        <dbReference type="EMBL" id="KYG00603.1"/>
    </source>
</evidence>
<evidence type="ECO:0000256" key="1">
    <source>
        <dbReference type="SAM" id="MobiDB-lite"/>
    </source>
</evidence>
<name>A0A150T7A1_SORCE</name>
<comment type="caution">
    <text evidence="2">The sequence shown here is derived from an EMBL/GenBank/DDBJ whole genome shotgun (WGS) entry which is preliminary data.</text>
</comment>
<feature type="compositionally biased region" description="Low complexity" evidence="1">
    <location>
        <begin position="119"/>
        <end position="149"/>
    </location>
</feature>
<protein>
    <submittedName>
        <fullName evidence="2">Uncharacterized protein</fullName>
    </submittedName>
</protein>
<dbReference type="EMBL" id="JEME01003396">
    <property type="protein sequence ID" value="KYG00603.1"/>
    <property type="molecule type" value="Genomic_DNA"/>
</dbReference>
<reference evidence="2 3" key="1">
    <citation type="submission" date="2014-02" db="EMBL/GenBank/DDBJ databases">
        <title>The small core and large imbalanced accessory genome model reveals a collaborative survival strategy of Sorangium cellulosum strains in nature.</title>
        <authorList>
            <person name="Han K."/>
            <person name="Peng R."/>
            <person name="Blom J."/>
            <person name="Li Y.-Z."/>
        </authorList>
    </citation>
    <scope>NUCLEOTIDE SEQUENCE [LARGE SCALE GENOMIC DNA]</scope>
    <source>
        <strain evidence="2 3">So0007-03</strain>
    </source>
</reference>
<sequence length="179" mass="18669">MPNYQASVEDFAALRASMDDPFGDPAACLASAGLDERSYTELTGAWRARLAGDGDACRDLGRRFAVAYREARARARAEEDAARPADPRFLNRDAQPWRAEAAQVAVLPSSAPAPPERPAAPAQAAPLAPAPARRSEPAAETATAVTIAAGSAGEPWETATLPVFSSEPSAPVLPFITAG</sequence>